<name>A0A5N6X829_9EURO</name>
<dbReference type="AlphaFoldDB" id="A0A5N6X829"/>
<protein>
    <submittedName>
        <fullName evidence="1">Uncharacterized protein</fullName>
    </submittedName>
</protein>
<dbReference type="Proteomes" id="UP000325945">
    <property type="component" value="Unassembled WGS sequence"/>
</dbReference>
<evidence type="ECO:0000313" key="2">
    <source>
        <dbReference type="Proteomes" id="UP000325945"/>
    </source>
</evidence>
<reference evidence="2" key="1">
    <citation type="submission" date="2019-04" db="EMBL/GenBank/DDBJ databases">
        <title>Friends and foes A comparative genomics studyof 23 Aspergillus species from section Flavi.</title>
        <authorList>
            <consortium name="DOE Joint Genome Institute"/>
            <person name="Kjaerbolling I."/>
            <person name="Vesth T."/>
            <person name="Frisvad J.C."/>
            <person name="Nybo J.L."/>
            <person name="Theobald S."/>
            <person name="Kildgaard S."/>
            <person name="Isbrandt T."/>
            <person name="Kuo A."/>
            <person name="Sato A."/>
            <person name="Lyhne E.K."/>
            <person name="Kogle M.E."/>
            <person name="Wiebenga A."/>
            <person name="Kun R.S."/>
            <person name="Lubbers R.J."/>
            <person name="Makela M.R."/>
            <person name="Barry K."/>
            <person name="Chovatia M."/>
            <person name="Clum A."/>
            <person name="Daum C."/>
            <person name="Haridas S."/>
            <person name="He G."/>
            <person name="LaButti K."/>
            <person name="Lipzen A."/>
            <person name="Mondo S."/>
            <person name="Riley R."/>
            <person name="Salamov A."/>
            <person name="Simmons B.A."/>
            <person name="Magnuson J.K."/>
            <person name="Henrissat B."/>
            <person name="Mortensen U.H."/>
            <person name="Larsen T.O."/>
            <person name="Devries R.P."/>
            <person name="Grigoriev I.V."/>
            <person name="Machida M."/>
            <person name="Baker S.E."/>
            <person name="Andersen M.R."/>
        </authorList>
    </citation>
    <scope>NUCLEOTIDE SEQUENCE [LARGE SCALE GENOMIC DNA]</scope>
    <source>
        <strain evidence="2">CBS 130017</strain>
    </source>
</reference>
<dbReference type="EMBL" id="ML741779">
    <property type="protein sequence ID" value="KAE8329384.1"/>
    <property type="molecule type" value="Genomic_DNA"/>
</dbReference>
<organism evidence="1 2">
    <name type="scientific">Aspergillus sergii</name>
    <dbReference type="NCBI Taxonomy" id="1034303"/>
    <lineage>
        <taxon>Eukaryota</taxon>
        <taxon>Fungi</taxon>
        <taxon>Dikarya</taxon>
        <taxon>Ascomycota</taxon>
        <taxon>Pezizomycotina</taxon>
        <taxon>Eurotiomycetes</taxon>
        <taxon>Eurotiomycetidae</taxon>
        <taxon>Eurotiales</taxon>
        <taxon>Aspergillaceae</taxon>
        <taxon>Aspergillus</taxon>
        <taxon>Aspergillus subgen. Circumdati</taxon>
    </lineage>
</organism>
<evidence type="ECO:0000313" key="1">
    <source>
        <dbReference type="EMBL" id="KAE8329384.1"/>
    </source>
</evidence>
<proteinExistence type="predicted"/>
<keyword evidence="2" id="KW-1185">Reference proteome</keyword>
<accession>A0A5N6X829</accession>
<sequence>MGDLYTALALTACSAAVSHLLSMLRIGNFQEHPRFHLSPNFSHLLQTLTWFGPFSGFPSWAGDNDDHCHTLGVALT</sequence>
<gene>
    <name evidence="1" type="ORF">BDV39DRAFT_171773</name>
</gene>